<dbReference type="EMBL" id="JXTB01000199">
    <property type="protein sequence ID" value="PON54052.1"/>
    <property type="molecule type" value="Genomic_DNA"/>
</dbReference>
<protein>
    <submittedName>
        <fullName evidence="2">Uncharacterized protein</fullName>
    </submittedName>
</protein>
<evidence type="ECO:0000256" key="1">
    <source>
        <dbReference type="SAM" id="MobiDB-lite"/>
    </source>
</evidence>
<keyword evidence="3" id="KW-1185">Reference proteome</keyword>
<dbReference type="AlphaFoldDB" id="A0A2P5BZ10"/>
<evidence type="ECO:0000313" key="2">
    <source>
        <dbReference type="EMBL" id="PON54052.1"/>
    </source>
</evidence>
<evidence type="ECO:0000313" key="3">
    <source>
        <dbReference type="Proteomes" id="UP000237105"/>
    </source>
</evidence>
<name>A0A2P5BZ10_PARAD</name>
<sequence length="123" mass="14060">MYKRKRKKHEVYNQEGKRSGTQNKENRYLPGDIGASKLPPTRKITTSNENFISLSKMNTQTSPTFKLLSCANAFQPRRNLGAVLFCTPKTYFTGHVFSPFGTLRITLSDLFLRYIFSKLAGMD</sequence>
<organism evidence="2 3">
    <name type="scientific">Parasponia andersonii</name>
    <name type="common">Sponia andersonii</name>
    <dbReference type="NCBI Taxonomy" id="3476"/>
    <lineage>
        <taxon>Eukaryota</taxon>
        <taxon>Viridiplantae</taxon>
        <taxon>Streptophyta</taxon>
        <taxon>Embryophyta</taxon>
        <taxon>Tracheophyta</taxon>
        <taxon>Spermatophyta</taxon>
        <taxon>Magnoliopsida</taxon>
        <taxon>eudicotyledons</taxon>
        <taxon>Gunneridae</taxon>
        <taxon>Pentapetalae</taxon>
        <taxon>rosids</taxon>
        <taxon>fabids</taxon>
        <taxon>Rosales</taxon>
        <taxon>Cannabaceae</taxon>
        <taxon>Parasponia</taxon>
    </lineage>
</organism>
<comment type="caution">
    <text evidence="2">The sequence shown here is derived from an EMBL/GenBank/DDBJ whole genome shotgun (WGS) entry which is preliminary data.</text>
</comment>
<feature type="region of interest" description="Disordered" evidence="1">
    <location>
        <begin position="1"/>
        <end position="40"/>
    </location>
</feature>
<accession>A0A2P5BZ10</accession>
<dbReference type="OrthoDB" id="10286797at2759"/>
<dbReference type="Proteomes" id="UP000237105">
    <property type="component" value="Unassembled WGS sequence"/>
</dbReference>
<reference evidence="3" key="1">
    <citation type="submission" date="2016-06" db="EMBL/GenBank/DDBJ databases">
        <title>Parallel loss of symbiosis genes in relatives of nitrogen-fixing non-legume Parasponia.</title>
        <authorList>
            <person name="Van Velzen R."/>
            <person name="Holmer R."/>
            <person name="Bu F."/>
            <person name="Rutten L."/>
            <person name="Van Zeijl A."/>
            <person name="Liu W."/>
            <person name="Santuari L."/>
            <person name="Cao Q."/>
            <person name="Sharma T."/>
            <person name="Shen D."/>
            <person name="Roswanjaya Y."/>
            <person name="Wardhani T."/>
            <person name="Kalhor M.S."/>
            <person name="Jansen J."/>
            <person name="Van den Hoogen J."/>
            <person name="Gungor B."/>
            <person name="Hartog M."/>
            <person name="Hontelez J."/>
            <person name="Verver J."/>
            <person name="Yang W.-C."/>
            <person name="Schijlen E."/>
            <person name="Repin R."/>
            <person name="Schilthuizen M."/>
            <person name="Schranz E."/>
            <person name="Heidstra R."/>
            <person name="Miyata K."/>
            <person name="Fedorova E."/>
            <person name="Kohlen W."/>
            <person name="Bisseling T."/>
            <person name="Smit S."/>
            <person name="Geurts R."/>
        </authorList>
    </citation>
    <scope>NUCLEOTIDE SEQUENCE [LARGE SCALE GENOMIC DNA]</scope>
    <source>
        <strain evidence="3">cv. WU1-14</strain>
    </source>
</reference>
<proteinExistence type="predicted"/>
<gene>
    <name evidence="2" type="ORF">PanWU01x14_197820</name>
</gene>